<dbReference type="PANTHER" id="PTHR36749">
    <property type="entry name" value="F7O18.3 PROTEIN"/>
    <property type="match status" value="1"/>
</dbReference>
<evidence type="ECO:0000313" key="5">
    <source>
        <dbReference type="Proteomes" id="UP001162541"/>
    </source>
</evidence>
<dbReference type="EMBL" id="AP019869">
    <property type="protein sequence ID" value="BBN07482.1"/>
    <property type="molecule type" value="Genomic_DNA"/>
</dbReference>
<evidence type="ECO:0000256" key="1">
    <source>
        <dbReference type="SAM" id="MobiDB-lite"/>
    </source>
</evidence>
<accession>A0A176WEN6</accession>
<proteinExistence type="predicted"/>
<feature type="compositionally biased region" description="Acidic residues" evidence="1">
    <location>
        <begin position="199"/>
        <end position="211"/>
    </location>
</feature>
<gene>
    <name evidence="3" type="ORF">AXG93_402s1480</name>
    <name evidence="2" type="ORF">Mp_4g04000</name>
</gene>
<dbReference type="EMBL" id="LVLJ01001262">
    <property type="protein sequence ID" value="OAE30735.1"/>
    <property type="molecule type" value="Genomic_DNA"/>
</dbReference>
<keyword evidence="4" id="KW-1185">Reference proteome</keyword>
<dbReference type="AlphaFoldDB" id="A0A176WEN6"/>
<reference evidence="5" key="3">
    <citation type="journal article" date="2020" name="Curr. Biol.">
        <title>Chromatin organization in early land plants reveals an ancestral association between H3K27me3, transposons, and constitutive heterochromatin.</title>
        <authorList>
            <person name="Montgomery S.A."/>
            <person name="Tanizawa Y."/>
            <person name="Galik B."/>
            <person name="Wang N."/>
            <person name="Ito T."/>
            <person name="Mochizuki T."/>
            <person name="Akimcheva S."/>
            <person name="Bowman J.L."/>
            <person name="Cognat V."/>
            <person name="Marechal-Drouard L."/>
            <person name="Ekker H."/>
            <person name="Hong S.F."/>
            <person name="Kohchi T."/>
            <person name="Lin S.S."/>
            <person name="Liu L.D."/>
            <person name="Nakamura Y."/>
            <person name="Valeeva L.R."/>
            <person name="Shakirov E.V."/>
            <person name="Shippen D.E."/>
            <person name="Wei W.L."/>
            <person name="Yagura M."/>
            <person name="Yamaoka S."/>
            <person name="Yamato K.T."/>
            <person name="Liu C."/>
            <person name="Berger F."/>
        </authorList>
    </citation>
    <scope>NUCLEOTIDE SEQUENCE [LARGE SCALE GENOMIC DNA]</scope>
    <source>
        <strain evidence="5">Tak-1</strain>
    </source>
</reference>
<evidence type="ECO:0000313" key="4">
    <source>
        <dbReference type="Proteomes" id="UP000077202"/>
    </source>
</evidence>
<protein>
    <submittedName>
        <fullName evidence="3">Uncharacterized protein</fullName>
    </submittedName>
</protein>
<dbReference type="PANTHER" id="PTHR36749:SF1">
    <property type="entry name" value="F7O18.3 PROTEIN"/>
    <property type="match status" value="1"/>
</dbReference>
<feature type="region of interest" description="Disordered" evidence="1">
    <location>
        <begin position="193"/>
        <end position="285"/>
    </location>
</feature>
<sequence>MGGNSLFSGLPAPAPLPSDPVDPSLIRPEPVPPGPSILASAASAKRAAEKSGKEGAKRVRFQSNEVEASEEQVLGAISKIASHISNPTKFSKASKLAIQLLQGEILQKSSDVADAFFEILRAAMASPSQAVNMKLWADYQTLFKGVQDKLEAFDASQQAQIEVWELWANLANEFRTDDTYVFSKAASRVRQSIDSLPEATEEDELAPEEIDTGSGDLCGPDASSNRGANSVPMKADDGRESESCEPVVESDPFGLNALLPRPSKKEERARRKRDEEAASKKAQEDAARMLREQREGLLACLKLAADHYKLPWAQTIIDILVKHAFEKLSKFTVPQRKAVEQLWGSIREQQSRRRQGKSTTGKLDVTPFERLQSQYANERISIRRAVGSSGERSAEQWLG</sequence>
<feature type="region of interest" description="Disordered" evidence="1">
    <location>
        <begin position="1"/>
        <end position="58"/>
    </location>
</feature>
<dbReference type="Proteomes" id="UP000077202">
    <property type="component" value="Unassembled WGS sequence"/>
</dbReference>
<organism evidence="3 4">
    <name type="scientific">Marchantia polymorpha subsp. ruderalis</name>
    <dbReference type="NCBI Taxonomy" id="1480154"/>
    <lineage>
        <taxon>Eukaryota</taxon>
        <taxon>Viridiplantae</taxon>
        <taxon>Streptophyta</taxon>
        <taxon>Embryophyta</taxon>
        <taxon>Marchantiophyta</taxon>
        <taxon>Marchantiopsida</taxon>
        <taxon>Marchantiidae</taxon>
        <taxon>Marchantiales</taxon>
        <taxon>Marchantiaceae</taxon>
        <taxon>Marchantia</taxon>
    </lineage>
</organism>
<feature type="compositionally biased region" description="Basic and acidic residues" evidence="1">
    <location>
        <begin position="263"/>
        <end position="285"/>
    </location>
</feature>
<feature type="compositionally biased region" description="Basic and acidic residues" evidence="1">
    <location>
        <begin position="46"/>
        <end position="57"/>
    </location>
</feature>
<reference evidence="3 4" key="1">
    <citation type="submission" date="2016-03" db="EMBL/GenBank/DDBJ databases">
        <title>Mechanisms controlling the formation of the plant cell surface in tip-growing cells are functionally conserved among land plants.</title>
        <authorList>
            <person name="Honkanen S."/>
            <person name="Jones V.A."/>
            <person name="Morieri G."/>
            <person name="Champion C."/>
            <person name="Hetherington A.J."/>
            <person name="Kelly S."/>
            <person name="Saint-Marcoux D."/>
            <person name="Proust H."/>
            <person name="Prescott H."/>
            <person name="Dolan L."/>
        </authorList>
    </citation>
    <scope>NUCLEOTIDE SEQUENCE [LARGE SCALE GENOMIC DNA]</scope>
    <source>
        <strain evidence="4">cv. Tak-1 and cv. Tak-2</strain>
        <tissue evidence="3">Whole gametophyte</tissue>
    </source>
</reference>
<evidence type="ECO:0000313" key="2">
    <source>
        <dbReference type="EMBL" id="BBN07482.1"/>
    </source>
</evidence>
<reference evidence="2" key="2">
    <citation type="journal article" date="2019" name="Curr. Biol.">
        <title>Chromatin organization in early land plants reveals an ancestral association between H3K27me3, transposons, and constitutive heterochromatin.</title>
        <authorList>
            <person name="Montgomery S.A."/>
            <person name="Tanizawa Y."/>
            <person name="Galik B."/>
            <person name="Wang N."/>
            <person name="Ito T."/>
            <person name="Mochizuki T."/>
            <person name="Akimcheva S."/>
            <person name="Bowman J."/>
            <person name="Cognat V."/>
            <person name="Drouard L."/>
            <person name="Ekker H."/>
            <person name="Houng S."/>
            <person name="Kohchi T."/>
            <person name="Lin S."/>
            <person name="Liu L.D."/>
            <person name="Nakamura Y."/>
            <person name="Valeeva L.R."/>
            <person name="Shakirov E.V."/>
            <person name="Shippen D.E."/>
            <person name="Wei W."/>
            <person name="Yagura M."/>
            <person name="Yamaoka S."/>
            <person name="Yamato K.T."/>
            <person name="Liu C."/>
            <person name="Berger F."/>
        </authorList>
    </citation>
    <scope>NUCLEOTIDE SEQUENCE [LARGE SCALE GENOMIC DNA]</scope>
    <source>
        <strain evidence="2">Tak-1</strain>
    </source>
</reference>
<evidence type="ECO:0000313" key="3">
    <source>
        <dbReference type="EMBL" id="OAE30735.1"/>
    </source>
</evidence>
<name>A0A176WEN6_MARPO</name>
<dbReference type="Proteomes" id="UP001162541">
    <property type="component" value="Chromosome 4"/>
</dbReference>